<feature type="signal peptide" evidence="3">
    <location>
        <begin position="1"/>
        <end position="18"/>
    </location>
</feature>
<dbReference type="PANTHER" id="PTHR21240">
    <property type="entry name" value="2-AMINO-3-CARBOXYLMUCONATE-6-SEMIALDEHYDE DECARBOXYLASE"/>
    <property type="match status" value="1"/>
</dbReference>
<name>A0ABU9Q2X1_9BURK</name>
<dbReference type="InterPro" id="IPR032465">
    <property type="entry name" value="ACMSD"/>
</dbReference>
<dbReference type="InterPro" id="IPR032466">
    <property type="entry name" value="Metal_Hydrolase"/>
</dbReference>
<evidence type="ECO:0000259" key="4">
    <source>
        <dbReference type="Pfam" id="PF04909"/>
    </source>
</evidence>
<dbReference type="RefSeq" id="WP_342831608.1">
    <property type="nucleotide sequence ID" value="NZ_JBANDC010000027.1"/>
</dbReference>
<dbReference type="Pfam" id="PF04909">
    <property type="entry name" value="Amidohydro_2"/>
    <property type="match status" value="1"/>
</dbReference>
<evidence type="ECO:0000313" key="5">
    <source>
        <dbReference type="EMBL" id="MEM4990598.1"/>
    </source>
</evidence>
<comment type="caution">
    <text evidence="5">The sequence shown here is derived from an EMBL/GenBank/DDBJ whole genome shotgun (WGS) entry which is preliminary data.</text>
</comment>
<evidence type="ECO:0000256" key="3">
    <source>
        <dbReference type="SAM" id="SignalP"/>
    </source>
</evidence>
<proteinExistence type="predicted"/>
<reference evidence="5 6" key="1">
    <citation type="submission" date="2024-02" db="EMBL/GenBank/DDBJ databases">
        <title>Draft genome sequence of Collimonas sp. strain H4R21, an effective mineral-weathering bacterial strain isolated from the beech rhizosphere.</title>
        <authorList>
            <person name="Morin E."/>
            <person name="Uroz S."/>
            <person name="Leveau J.H.J."/>
            <person name="Kumar R."/>
            <person name="Rey M.W."/>
            <person name="Pham J."/>
        </authorList>
    </citation>
    <scope>NUCLEOTIDE SEQUENCE [LARGE SCALE GENOMIC DNA]</scope>
    <source>
        <strain evidence="5 6">H4R21</strain>
    </source>
</reference>
<accession>A0ABU9Q2X1</accession>
<feature type="region of interest" description="Disordered" evidence="2">
    <location>
        <begin position="322"/>
        <end position="365"/>
    </location>
</feature>
<keyword evidence="1" id="KW-0456">Lyase</keyword>
<dbReference type="SUPFAM" id="SSF51556">
    <property type="entry name" value="Metallo-dependent hydrolases"/>
    <property type="match status" value="1"/>
</dbReference>
<protein>
    <submittedName>
        <fullName evidence="5">Amidohydrolase family protein</fullName>
    </submittedName>
</protein>
<evidence type="ECO:0000256" key="1">
    <source>
        <dbReference type="ARBA" id="ARBA00023239"/>
    </source>
</evidence>
<evidence type="ECO:0000256" key="2">
    <source>
        <dbReference type="SAM" id="MobiDB-lite"/>
    </source>
</evidence>
<gene>
    <name evidence="5" type="ORF">V8G57_24635</name>
</gene>
<sequence length="365" mass="39691">MKTIIAIAGLGAALPSMAQTLPFRVFDSHAHFYTDDFLEYPLHPEHAYMGAKRLIEIVADRPNTPEYVLKLWDENGVEAGAGVQYGTAYQADNSYVLSVAHHYPQRIAPVVMLDTNSTAAPKTLRKLVKRDSVVGIRLAAARDKNGAYPGLDSPRTLKVWAVANSLHLPVIVFPSVRGPDPYGAASEAMQKVLELARRYPDTKIVLDHFGWPGPSGAPDYGIEGVYRRLAAQKNIFFKVTTVNFNALGAHGISTSGFLRHAVDTYGAHRIMWGSDLGNTPLPYAEIVDKAIAATALLNEPEREQVLRNTGYEIFGRPEMGTAEDQALSSRFSESCPPLRNKPRTCPLRNPPPAAAVPSPAAAAPA</sequence>
<dbReference type="EMBL" id="JBANDC010000027">
    <property type="protein sequence ID" value="MEM4990598.1"/>
    <property type="molecule type" value="Genomic_DNA"/>
</dbReference>
<dbReference type="InterPro" id="IPR006680">
    <property type="entry name" value="Amidohydro-rel"/>
</dbReference>
<feature type="domain" description="Amidohydrolase-related" evidence="4">
    <location>
        <begin position="27"/>
        <end position="315"/>
    </location>
</feature>
<keyword evidence="3" id="KW-0732">Signal</keyword>
<organism evidence="5 6">
    <name type="scientific">Collimonas rhizosphaerae</name>
    <dbReference type="NCBI Taxonomy" id="3126357"/>
    <lineage>
        <taxon>Bacteria</taxon>
        <taxon>Pseudomonadati</taxon>
        <taxon>Pseudomonadota</taxon>
        <taxon>Betaproteobacteria</taxon>
        <taxon>Burkholderiales</taxon>
        <taxon>Oxalobacteraceae</taxon>
        <taxon>Collimonas</taxon>
    </lineage>
</organism>
<dbReference type="Proteomes" id="UP001495910">
    <property type="component" value="Unassembled WGS sequence"/>
</dbReference>
<feature type="compositionally biased region" description="Low complexity" evidence="2">
    <location>
        <begin position="355"/>
        <end position="365"/>
    </location>
</feature>
<dbReference type="Gene3D" id="3.20.20.140">
    <property type="entry name" value="Metal-dependent hydrolases"/>
    <property type="match status" value="1"/>
</dbReference>
<evidence type="ECO:0000313" key="6">
    <source>
        <dbReference type="Proteomes" id="UP001495910"/>
    </source>
</evidence>
<feature type="chain" id="PRO_5046513373" evidence="3">
    <location>
        <begin position="19"/>
        <end position="365"/>
    </location>
</feature>
<keyword evidence="6" id="KW-1185">Reference proteome</keyword>